<dbReference type="EMBL" id="UATH01000001">
    <property type="protein sequence ID" value="SPY09136.1"/>
    <property type="molecule type" value="Genomic_DNA"/>
</dbReference>
<feature type="transmembrane region" description="Helical" evidence="1">
    <location>
        <begin position="152"/>
        <end position="169"/>
    </location>
</feature>
<dbReference type="InterPro" id="IPR000620">
    <property type="entry name" value="EamA_dom"/>
</dbReference>
<dbReference type="AlphaFoldDB" id="A0A2X1UPS4"/>
<reference evidence="3 4" key="1">
    <citation type="submission" date="2018-06" db="EMBL/GenBank/DDBJ databases">
        <authorList>
            <consortium name="Pathogen Informatics"/>
            <person name="Doyle S."/>
        </authorList>
    </citation>
    <scope>NUCLEOTIDE SEQUENCE [LARGE SCALE GENOMIC DNA]</scope>
    <source>
        <strain evidence="3 4">NCTC11009</strain>
    </source>
</reference>
<evidence type="ECO:0000256" key="1">
    <source>
        <dbReference type="SAM" id="Phobius"/>
    </source>
</evidence>
<dbReference type="InterPro" id="IPR037185">
    <property type="entry name" value="EmrE-like"/>
</dbReference>
<keyword evidence="1" id="KW-0472">Membrane</keyword>
<evidence type="ECO:0000313" key="3">
    <source>
        <dbReference type="EMBL" id="SPY09136.1"/>
    </source>
</evidence>
<accession>A0A2X1UPS4</accession>
<feature type="domain" description="EamA" evidence="2">
    <location>
        <begin position="152"/>
        <end position="286"/>
    </location>
</feature>
<evidence type="ECO:0000313" key="4">
    <source>
        <dbReference type="Proteomes" id="UP000250242"/>
    </source>
</evidence>
<feature type="transmembrane region" description="Helical" evidence="1">
    <location>
        <begin position="101"/>
        <end position="119"/>
    </location>
</feature>
<dbReference type="Pfam" id="PF00892">
    <property type="entry name" value="EamA"/>
    <property type="match status" value="2"/>
</dbReference>
<dbReference type="GeneID" id="93428592"/>
<evidence type="ECO:0000259" key="2">
    <source>
        <dbReference type="Pfam" id="PF00892"/>
    </source>
</evidence>
<name>A0A2X1UPS4_9BURK</name>
<feature type="transmembrane region" description="Helical" evidence="1">
    <location>
        <begin position="270"/>
        <end position="289"/>
    </location>
</feature>
<dbReference type="Gene3D" id="1.10.3730.20">
    <property type="match status" value="1"/>
</dbReference>
<dbReference type="Proteomes" id="UP000250242">
    <property type="component" value="Unassembled WGS sequence"/>
</dbReference>
<feature type="transmembrane region" description="Helical" evidence="1">
    <location>
        <begin position="71"/>
        <end position="95"/>
    </location>
</feature>
<dbReference type="PANTHER" id="PTHR22911">
    <property type="entry name" value="ACYL-MALONYL CONDENSING ENZYME-RELATED"/>
    <property type="match status" value="1"/>
</dbReference>
<feature type="transmembrane region" description="Helical" evidence="1">
    <location>
        <begin position="36"/>
        <end position="59"/>
    </location>
</feature>
<feature type="transmembrane region" description="Helical" evidence="1">
    <location>
        <begin position="126"/>
        <end position="146"/>
    </location>
</feature>
<keyword evidence="1" id="KW-1133">Transmembrane helix</keyword>
<feature type="transmembrane region" description="Helical" evidence="1">
    <location>
        <begin position="213"/>
        <end position="232"/>
    </location>
</feature>
<dbReference type="SUPFAM" id="SSF103481">
    <property type="entry name" value="Multidrug resistance efflux transporter EmrE"/>
    <property type="match status" value="2"/>
</dbReference>
<feature type="domain" description="EamA" evidence="2">
    <location>
        <begin position="11"/>
        <end position="142"/>
    </location>
</feature>
<dbReference type="RefSeq" id="WP_018026563.1">
    <property type="nucleotide sequence ID" value="NZ_CAUPHC010000020.1"/>
</dbReference>
<organism evidence="3 4">
    <name type="scientific">Oligella urethralis</name>
    <dbReference type="NCBI Taxonomy" id="90245"/>
    <lineage>
        <taxon>Bacteria</taxon>
        <taxon>Pseudomonadati</taxon>
        <taxon>Pseudomonadota</taxon>
        <taxon>Betaproteobacteria</taxon>
        <taxon>Burkholderiales</taxon>
        <taxon>Alcaligenaceae</taxon>
        <taxon>Oligella</taxon>
    </lineage>
</organism>
<protein>
    <submittedName>
        <fullName evidence="3">Predicted permease, DMT superfamily</fullName>
    </submittedName>
</protein>
<feature type="transmembrane region" description="Helical" evidence="1">
    <location>
        <begin position="181"/>
        <end position="201"/>
    </location>
</feature>
<dbReference type="PANTHER" id="PTHR22911:SF103">
    <property type="entry name" value="BLR2811 PROTEIN"/>
    <property type="match status" value="1"/>
</dbReference>
<gene>
    <name evidence="3" type="ORF">NCTC11009_02390</name>
</gene>
<feature type="transmembrane region" description="Helical" evidence="1">
    <location>
        <begin position="244"/>
        <end position="264"/>
    </location>
</feature>
<dbReference type="GO" id="GO:0016020">
    <property type="term" value="C:membrane"/>
    <property type="evidence" value="ECO:0007669"/>
    <property type="project" value="InterPro"/>
</dbReference>
<sequence>MSSAYRPLLAIVLLVVSTWALSTQEASGKWVMELGLPLFVVMFVRYAVHVVLVLALTWSKMGIRVFRSHHYAMQIIRGSTSLFAILTIFMALSYLPQAETTAIFFLAPLLVLCIAPWFLAEPSRWYRWLAAFVGFVGVMVIVRPSAGLHPVGVIYALIGACVIAVQFLCTRKLAADHSMTTLLWTGLVGLLGGLILIPFKWHEGVAVLSDFAPWQWLLLLNIGFCGTFGHLLQIKAYQHAPASLLAPFNYLQILSAAVLGLLIWGDFPDAWAWLGILIVCASGIVVTIVEWRNNQGVKKLVQGMIEGK</sequence>
<proteinExistence type="predicted"/>
<keyword evidence="1" id="KW-0812">Transmembrane</keyword>